<dbReference type="Proteomes" id="UP001164965">
    <property type="component" value="Chromosome"/>
</dbReference>
<organism evidence="1 2">
    <name type="scientific">Rhodococcus antarcticus</name>
    <dbReference type="NCBI Taxonomy" id="2987751"/>
    <lineage>
        <taxon>Bacteria</taxon>
        <taxon>Bacillati</taxon>
        <taxon>Actinomycetota</taxon>
        <taxon>Actinomycetes</taxon>
        <taxon>Mycobacteriales</taxon>
        <taxon>Nocardiaceae</taxon>
        <taxon>Rhodococcus</taxon>
    </lineage>
</organism>
<evidence type="ECO:0000313" key="1">
    <source>
        <dbReference type="EMBL" id="UZJ25789.1"/>
    </source>
</evidence>
<name>A0ABY6P2Q2_9NOCA</name>
<proteinExistence type="predicted"/>
<keyword evidence="2" id="KW-1185">Reference proteome</keyword>
<sequence length="220" mass="22103">MGATVPTTCYGSRTIKLRDLAVLGSAVTVAAGLALGTGSALASGPPAAATAFASAIITPDGGQVSGFGITATFAPGAVTSPRLIILGNWPNGLDVTPPSGTAVKTFGLQECNTDATGCTSELGNFPNSPAGTQKIHGQTFDYTAGHPLPDAAGNTNFGTAGNKLVTITARTGANQVYVYNANNTTTAAAYPKLLPSTSDGSTLSFQTFQPFVWVETAPTS</sequence>
<gene>
    <name evidence="1" type="ORF">RHODO2019_04925</name>
</gene>
<reference evidence="1" key="1">
    <citation type="submission" date="2022-10" db="EMBL/GenBank/DDBJ databases">
        <title>Rhodococcus sp.75.</title>
        <authorList>
            <person name="Sun M."/>
        </authorList>
    </citation>
    <scope>NUCLEOTIDE SEQUENCE</scope>
    <source>
        <strain evidence="1">75</strain>
    </source>
</reference>
<accession>A0ABY6P2Q2</accession>
<protein>
    <submittedName>
        <fullName evidence="1">Uncharacterized protein</fullName>
    </submittedName>
</protein>
<dbReference type="RefSeq" id="WP_265383893.1">
    <property type="nucleotide sequence ID" value="NZ_CP110615.1"/>
</dbReference>
<dbReference type="EMBL" id="CP110615">
    <property type="protein sequence ID" value="UZJ25789.1"/>
    <property type="molecule type" value="Genomic_DNA"/>
</dbReference>
<evidence type="ECO:0000313" key="2">
    <source>
        <dbReference type="Proteomes" id="UP001164965"/>
    </source>
</evidence>